<proteinExistence type="inferred from homology"/>
<dbReference type="GO" id="GO:0006298">
    <property type="term" value="P:mismatch repair"/>
    <property type="evidence" value="ECO:0007669"/>
    <property type="project" value="InterPro"/>
</dbReference>
<dbReference type="NCBIfam" id="TIGR00585">
    <property type="entry name" value="mutl"/>
    <property type="match status" value="1"/>
</dbReference>
<evidence type="ECO:0000256" key="4">
    <source>
        <dbReference type="ARBA" id="ARBA00023204"/>
    </source>
</evidence>
<dbReference type="GO" id="GO:0005524">
    <property type="term" value="F:ATP binding"/>
    <property type="evidence" value="ECO:0007669"/>
    <property type="project" value="InterPro"/>
</dbReference>
<dbReference type="InterPro" id="IPR014762">
    <property type="entry name" value="DNA_mismatch_repair_CS"/>
</dbReference>
<dbReference type="GO" id="GO:0140664">
    <property type="term" value="F:ATP-dependent DNA damage sensor activity"/>
    <property type="evidence" value="ECO:0007669"/>
    <property type="project" value="InterPro"/>
</dbReference>
<dbReference type="InterPro" id="IPR002099">
    <property type="entry name" value="MutL/Mlh/PMS"/>
</dbReference>
<dbReference type="GO" id="GO:0030983">
    <property type="term" value="F:mismatched DNA binding"/>
    <property type="evidence" value="ECO:0007669"/>
    <property type="project" value="InterPro"/>
</dbReference>
<keyword evidence="4" id="KW-0234">DNA repair</keyword>
<dbReference type="Pfam" id="PF16413">
    <property type="entry name" value="Mlh1_C"/>
    <property type="match status" value="1"/>
</dbReference>
<dbReference type="SUPFAM" id="SSF54211">
    <property type="entry name" value="Ribosomal protein S5 domain 2-like"/>
    <property type="match status" value="1"/>
</dbReference>
<dbReference type="FunFam" id="3.30.230.10:FF:000014">
    <property type="entry name" value="DNA mismatch repair protein Mlh1"/>
    <property type="match status" value="1"/>
</dbReference>
<keyword evidence="5" id="KW-0539">Nucleus</keyword>
<dbReference type="Gene3D" id="3.30.230.10">
    <property type="match status" value="1"/>
</dbReference>
<dbReference type="OrthoDB" id="10263226at2759"/>
<feature type="region of interest" description="Disordered" evidence="6">
    <location>
        <begin position="407"/>
        <end position="451"/>
    </location>
</feature>
<keyword evidence="3" id="KW-0227">DNA damage</keyword>
<dbReference type="InterPro" id="IPR036890">
    <property type="entry name" value="HATPase_C_sf"/>
</dbReference>
<dbReference type="Pfam" id="PF01119">
    <property type="entry name" value="DNA_mis_repair"/>
    <property type="match status" value="1"/>
</dbReference>
<keyword evidence="9" id="KW-1185">Reference proteome</keyword>
<dbReference type="FunFam" id="3.30.565.10:FF:000109">
    <property type="entry name" value="Related to MLH1-DNA mismatch repair protein"/>
    <property type="match status" value="1"/>
</dbReference>
<evidence type="ECO:0000256" key="6">
    <source>
        <dbReference type="SAM" id="MobiDB-lite"/>
    </source>
</evidence>
<sequence>MPDPPPSVVKPKPIRRLDETVVNRIAAGEIILRPANALKELLENSLDAGTKTIQILVKDGGLKLLQIQDSGHGIRKDDLAIVCERFTTSKLRTFEDLSSIQTFGFRGEALASISHIAHITITSRTADSNCAFRACYADGKLIPAKPGANPDPKPCAGNVGTQITVEDLFFNVPFRRQALRNPNDEYNRILDVVSKYAVHNSGVGFSCRKQGSAAADLHTASNAAPVDIISQLYGSTIKGQLLKLICQDQNLGFSAKGYVTHANFSLKRFTFILFINNSLALKKAVEGVYTTMLPKGSHPFAYLALTINPENVDVNVHPTKREVHFLHEEDITAAVVEALQATLANCNESRTYQVQSLLAAPVKDEPINVYLGPTPPTRPPVARATPTKPYEHKMVRTDTRSRTLESLLFTASPRPKPALGTGRDPKSQAVNPPGLISPQRGVSPPLLPITSLPAAELPRPALAPTASIQTESRTAHQDTGPHHAAGAPMNHHQGPNPRSPLTPTTMTAATSLEAVMEPTVPPLLVAASAVPSHSDPASTPSRPLRPKVEVRLTSVLELREELQAGQHTELTTILRNHTFVGLVDYERALIQHNTRLFMINYVRALEELFYQRTLWQFCNFGSIVLDPPVALRDLLAVALRDNLLPPTTDGGEEVVGAEIEPDPAHVAAQADALAGLLEDQRDMLDEYFFLTITEAGQLTSLPLLIPGYTPNLLKLPTFLLRLVTTVNWDEEKACFRDFSRELARFYAPAPPLVESGDETVTIDNGDPLDAEWDTEAVQGYRESIQHHLFPAFKAGFVAPVGLADAHCAIQLADLPDLYRIFERC</sequence>
<comment type="similarity">
    <text evidence="2">Belongs to the DNA mismatch repair MutL/HexB family.</text>
</comment>
<dbReference type="InterPro" id="IPR020568">
    <property type="entry name" value="Ribosomal_Su5_D2-typ_SF"/>
</dbReference>
<dbReference type="InterPro" id="IPR038973">
    <property type="entry name" value="MutL/Mlh/Pms-like"/>
</dbReference>
<dbReference type="SMART" id="SM01340">
    <property type="entry name" value="DNA_mis_repair"/>
    <property type="match status" value="1"/>
</dbReference>
<evidence type="ECO:0000259" key="7">
    <source>
        <dbReference type="SMART" id="SM01340"/>
    </source>
</evidence>
<dbReference type="InterPro" id="IPR013507">
    <property type="entry name" value="DNA_mismatch_S5_2-like"/>
</dbReference>
<name>A0A9W8DVY2_9FUNG</name>
<evidence type="ECO:0000256" key="5">
    <source>
        <dbReference type="ARBA" id="ARBA00023242"/>
    </source>
</evidence>
<dbReference type="PANTHER" id="PTHR10073:SF12">
    <property type="entry name" value="DNA MISMATCH REPAIR PROTEIN MLH1"/>
    <property type="match status" value="1"/>
</dbReference>
<dbReference type="GO" id="GO:0016887">
    <property type="term" value="F:ATP hydrolysis activity"/>
    <property type="evidence" value="ECO:0007669"/>
    <property type="project" value="InterPro"/>
</dbReference>
<feature type="domain" description="DNA mismatch repair protein S5" evidence="7">
    <location>
        <begin position="229"/>
        <end position="344"/>
    </location>
</feature>
<evidence type="ECO:0000313" key="9">
    <source>
        <dbReference type="Proteomes" id="UP001150569"/>
    </source>
</evidence>
<dbReference type="AlphaFoldDB" id="A0A9W8DVY2"/>
<comment type="caution">
    <text evidence="8">The sequence shown here is derived from an EMBL/GenBank/DDBJ whole genome shotgun (WGS) entry which is preliminary data.</text>
</comment>
<dbReference type="Gene3D" id="3.30.565.10">
    <property type="entry name" value="Histidine kinase-like ATPase, C-terminal domain"/>
    <property type="match status" value="1"/>
</dbReference>
<organism evidence="8 9">
    <name type="scientific">Tieghemiomyces parasiticus</name>
    <dbReference type="NCBI Taxonomy" id="78921"/>
    <lineage>
        <taxon>Eukaryota</taxon>
        <taxon>Fungi</taxon>
        <taxon>Fungi incertae sedis</taxon>
        <taxon>Zoopagomycota</taxon>
        <taxon>Kickxellomycotina</taxon>
        <taxon>Dimargaritomycetes</taxon>
        <taxon>Dimargaritales</taxon>
        <taxon>Dimargaritaceae</taxon>
        <taxon>Tieghemiomyces</taxon>
    </lineage>
</organism>
<reference evidence="8" key="1">
    <citation type="submission" date="2022-07" db="EMBL/GenBank/DDBJ databases">
        <title>Phylogenomic reconstructions and comparative analyses of Kickxellomycotina fungi.</title>
        <authorList>
            <person name="Reynolds N.K."/>
            <person name="Stajich J.E."/>
            <person name="Barry K."/>
            <person name="Grigoriev I.V."/>
            <person name="Crous P."/>
            <person name="Smith M.E."/>
        </authorList>
    </citation>
    <scope>NUCLEOTIDE SEQUENCE</scope>
    <source>
        <strain evidence="8">RSA 861</strain>
    </source>
</reference>
<dbReference type="InterPro" id="IPR032189">
    <property type="entry name" value="Mlh1_C"/>
</dbReference>
<dbReference type="Pfam" id="PF13589">
    <property type="entry name" value="HATPase_c_3"/>
    <property type="match status" value="1"/>
</dbReference>
<dbReference type="SUPFAM" id="SSF55874">
    <property type="entry name" value="ATPase domain of HSP90 chaperone/DNA topoisomerase II/histidine kinase"/>
    <property type="match status" value="1"/>
</dbReference>
<evidence type="ECO:0000313" key="8">
    <source>
        <dbReference type="EMBL" id="KAJ1920097.1"/>
    </source>
</evidence>
<dbReference type="EMBL" id="JANBPT010000454">
    <property type="protein sequence ID" value="KAJ1920097.1"/>
    <property type="molecule type" value="Genomic_DNA"/>
</dbReference>
<comment type="subcellular location">
    <subcellularLocation>
        <location evidence="1">Nucleus</location>
    </subcellularLocation>
</comment>
<feature type="region of interest" description="Disordered" evidence="6">
    <location>
        <begin position="465"/>
        <end position="504"/>
    </location>
</feature>
<protein>
    <submittedName>
        <fullName evidence="8">DNA mismatch repair protein</fullName>
    </submittedName>
</protein>
<evidence type="ECO:0000256" key="2">
    <source>
        <dbReference type="ARBA" id="ARBA00006082"/>
    </source>
</evidence>
<gene>
    <name evidence="8" type="primary">mlh1_2</name>
    <name evidence="8" type="ORF">IWQ60_007086</name>
</gene>
<dbReference type="Proteomes" id="UP001150569">
    <property type="component" value="Unassembled WGS sequence"/>
</dbReference>
<accession>A0A9W8DVY2</accession>
<evidence type="ECO:0000256" key="1">
    <source>
        <dbReference type="ARBA" id="ARBA00004123"/>
    </source>
</evidence>
<evidence type="ECO:0000256" key="3">
    <source>
        <dbReference type="ARBA" id="ARBA00022763"/>
    </source>
</evidence>
<dbReference type="PANTHER" id="PTHR10073">
    <property type="entry name" value="DNA MISMATCH REPAIR PROTEIN MLH, PMS, MUTL"/>
    <property type="match status" value="1"/>
</dbReference>
<dbReference type="GO" id="GO:0032389">
    <property type="term" value="C:MutLalpha complex"/>
    <property type="evidence" value="ECO:0007669"/>
    <property type="project" value="TreeGrafter"/>
</dbReference>
<dbReference type="PROSITE" id="PS00058">
    <property type="entry name" value="DNA_MISMATCH_REPAIR_1"/>
    <property type="match status" value="1"/>
</dbReference>
<dbReference type="CDD" id="cd16926">
    <property type="entry name" value="HATPase_MutL-MLH-PMS-like"/>
    <property type="match status" value="1"/>
</dbReference>
<dbReference type="InterPro" id="IPR014721">
    <property type="entry name" value="Ribsml_uS5_D2-typ_fold_subgr"/>
</dbReference>